<dbReference type="PANTHER" id="PTHR48207">
    <property type="entry name" value="SUCCINATE--HYDROXYMETHYLGLUTARATE COA-TRANSFERASE"/>
    <property type="match status" value="1"/>
</dbReference>
<dbReference type="InterPro" id="IPR023606">
    <property type="entry name" value="CoA-Trfase_III_dom_1_sf"/>
</dbReference>
<reference evidence="2 3" key="1">
    <citation type="journal article" date="2019" name="ISME J.">
        <title>Isolation and characterization of a thermophilic sulfur- and iron-reducing thaumarchaeote from a terrestrial acidic hot spring.</title>
        <authorList>
            <person name="Kato S."/>
            <person name="Itoh T."/>
            <person name="Yuki M."/>
            <person name="Nagamori M."/>
            <person name="Ohnishi M."/>
            <person name="Uematsu K."/>
            <person name="Suzuki K."/>
            <person name="Takashina T."/>
            <person name="Ohkuma M."/>
        </authorList>
    </citation>
    <scope>NUCLEOTIDE SEQUENCE [LARGE SCALE GENOMIC DNA]</scope>
    <source>
        <strain evidence="2 3">NAS-02</strain>
    </source>
</reference>
<organism evidence="2 3">
    <name type="scientific">Conexivisphaera calida</name>
    <dbReference type="NCBI Taxonomy" id="1874277"/>
    <lineage>
        <taxon>Archaea</taxon>
        <taxon>Nitrososphaerota</taxon>
        <taxon>Conexivisphaeria</taxon>
        <taxon>Conexivisphaerales</taxon>
        <taxon>Conexivisphaeraceae</taxon>
        <taxon>Conexivisphaera</taxon>
    </lineage>
</organism>
<dbReference type="RefSeq" id="WP_174448614.1">
    <property type="nucleotide sequence ID" value="NZ_AP018732.1"/>
</dbReference>
<keyword evidence="1" id="KW-0808">Transferase</keyword>
<proteinExistence type="predicted"/>
<dbReference type="EMBL" id="AP018732">
    <property type="protein sequence ID" value="BBE42373.1"/>
    <property type="molecule type" value="Genomic_DNA"/>
</dbReference>
<dbReference type="Gene3D" id="3.30.1540.10">
    <property type="entry name" value="formyl-coa transferase, domain 3"/>
    <property type="match status" value="1"/>
</dbReference>
<evidence type="ECO:0000313" key="3">
    <source>
        <dbReference type="Proteomes" id="UP000509448"/>
    </source>
</evidence>
<dbReference type="InterPro" id="IPR044855">
    <property type="entry name" value="CoA-Trfase_III_dom3_sf"/>
</dbReference>
<dbReference type="OrthoDB" id="28444at2157"/>
<accession>A0A4P2VFX5</accession>
<dbReference type="PANTHER" id="PTHR48207:SF3">
    <property type="entry name" value="SUCCINATE--HYDROXYMETHYLGLUTARATE COA-TRANSFERASE"/>
    <property type="match status" value="1"/>
</dbReference>
<evidence type="ECO:0000313" key="2">
    <source>
        <dbReference type="EMBL" id="BBE42373.1"/>
    </source>
</evidence>
<gene>
    <name evidence="2" type="ORF">NAS2_0984</name>
</gene>
<dbReference type="InterPro" id="IPR003673">
    <property type="entry name" value="CoA-Trfase_fam_III"/>
</dbReference>
<dbReference type="Proteomes" id="UP000509448">
    <property type="component" value="Chromosome"/>
</dbReference>
<dbReference type="Pfam" id="PF02515">
    <property type="entry name" value="CoA_transf_3"/>
    <property type="match status" value="1"/>
</dbReference>
<keyword evidence="3" id="KW-1185">Reference proteome</keyword>
<dbReference type="InterPro" id="IPR050483">
    <property type="entry name" value="CoA-transferase_III_domain"/>
</dbReference>
<evidence type="ECO:0000256" key="1">
    <source>
        <dbReference type="ARBA" id="ARBA00022679"/>
    </source>
</evidence>
<dbReference type="Gene3D" id="3.40.50.10540">
    <property type="entry name" value="Crotonobetainyl-coa:carnitine coa-transferase, domain 1"/>
    <property type="match status" value="1"/>
</dbReference>
<dbReference type="GO" id="GO:0008410">
    <property type="term" value="F:CoA-transferase activity"/>
    <property type="evidence" value="ECO:0007669"/>
    <property type="project" value="TreeGrafter"/>
</dbReference>
<name>A0A4P2VFX5_9ARCH</name>
<dbReference type="GeneID" id="55584797"/>
<protein>
    <submittedName>
        <fullName evidence="2">CAIB/BAIF family protein</fullName>
    </submittedName>
</protein>
<dbReference type="SUPFAM" id="SSF89796">
    <property type="entry name" value="CoA-transferase family III (CaiB/BaiF)"/>
    <property type="match status" value="1"/>
</dbReference>
<dbReference type="KEGG" id="ccai:NAS2_0984"/>
<sequence>MVPSLKGFDVLKGVRVVELTSWISGSYAGAMLAGLGADVIKVEPPQGDSWRDATGMYSFSALNRNKRGIVVDLTKEDGRKVIRELVERSDVFLENMAPDTIRKFGLTYEDLKAINPRIIYGSIKGFGEGPYENYTATDPAIQAISGSMEVTGHPDRPPARTLVSYIDDSTALYMAFAVLVALRRRDMTGEGAFLELSLFDVASEFITNNLLNYYMVTGELPRRSGSSYPSLVPYRVYRTKDGYVYTGARNEKAWAAFCRVLGLEKLIDDPRFRTNRDRVQHRDELDAIIEDTTSKFETADLVNRLRETGEIIAVPVNTMDKLLVDPHLRHRGLIIDLPDPKYNGLKMAHMSIRTKGSYVDSVRSRAPMLGEHTVEVLRDVLGYNEKRIQDLLSSGAVRGPQAKP</sequence>
<dbReference type="AlphaFoldDB" id="A0A4P2VFX5"/>